<evidence type="ECO:0000313" key="2">
    <source>
        <dbReference type="Proteomes" id="UP001060085"/>
    </source>
</evidence>
<reference evidence="2" key="1">
    <citation type="journal article" date="2023" name="Nat. Plants">
        <title>Single-cell RNA sequencing provides a high-resolution roadmap for understanding the multicellular compartmentation of specialized metabolism.</title>
        <authorList>
            <person name="Sun S."/>
            <person name="Shen X."/>
            <person name="Li Y."/>
            <person name="Li Y."/>
            <person name="Wang S."/>
            <person name="Li R."/>
            <person name="Zhang H."/>
            <person name="Shen G."/>
            <person name="Guo B."/>
            <person name="Wei J."/>
            <person name="Xu J."/>
            <person name="St-Pierre B."/>
            <person name="Chen S."/>
            <person name="Sun C."/>
        </authorList>
    </citation>
    <scope>NUCLEOTIDE SEQUENCE [LARGE SCALE GENOMIC DNA]</scope>
</reference>
<sequence>MEVEEMQTQSSCKFPRIRNGNGRTDSAKIGQKRETQYADEEDADGEEVKGNGNGTGGGRGGGGRGSGSGRLDITAAGGLGRLCGWPSSRIVRVSRASGGKDRHSKVWTSKGLRDRRVRLSVNTAIQFYDLQDRLGYDQPSKAVEWLLKAAASSISELPSINTSFPDTPQQLSDEKRSSPAGTEHGFDSAEVEMEVEPNNFHQQQQHGNLSKSACSSTSETSKGSAGLSLSRSESRIKARERARERAAEKEKEKENNNVNPISQSASFTELLTSGMNSTNNNNTTSPNGSVGGGGGGGGNNNGNSIESKFFHKSNRQWSSSTMDYFTTGGGLLGPSSSSSTRTLGQIHHLQQSLAASVSSPLFSITGDHHSSEIPHFSFVPDHLIPVVTTAAGGSSANNNNNNNSGNGEYNLNFTISSSSSSGLAAAGFNRGTLQSNSSTAPSLLPQIQRFTTPLDGPSAFYITAQPNAAAVASVENHNHHHHHFLPRFDAGLQLCYGDGNRHSDHKGKGKN</sequence>
<dbReference type="Proteomes" id="UP001060085">
    <property type="component" value="Linkage Group LG03"/>
</dbReference>
<comment type="caution">
    <text evidence="1">The sequence shown here is derived from an EMBL/GenBank/DDBJ whole genome shotgun (WGS) entry which is preliminary data.</text>
</comment>
<keyword evidence="2" id="KW-1185">Reference proteome</keyword>
<proteinExistence type="predicted"/>
<accession>A0ACC0BEA2</accession>
<dbReference type="EMBL" id="CM044703">
    <property type="protein sequence ID" value="KAI5670961.1"/>
    <property type="molecule type" value="Genomic_DNA"/>
</dbReference>
<protein>
    <submittedName>
        <fullName evidence="1">Uncharacterized protein</fullName>
    </submittedName>
</protein>
<organism evidence="1 2">
    <name type="scientific">Catharanthus roseus</name>
    <name type="common">Madagascar periwinkle</name>
    <name type="synonym">Vinca rosea</name>
    <dbReference type="NCBI Taxonomy" id="4058"/>
    <lineage>
        <taxon>Eukaryota</taxon>
        <taxon>Viridiplantae</taxon>
        <taxon>Streptophyta</taxon>
        <taxon>Embryophyta</taxon>
        <taxon>Tracheophyta</taxon>
        <taxon>Spermatophyta</taxon>
        <taxon>Magnoliopsida</taxon>
        <taxon>eudicotyledons</taxon>
        <taxon>Gunneridae</taxon>
        <taxon>Pentapetalae</taxon>
        <taxon>asterids</taxon>
        <taxon>lamiids</taxon>
        <taxon>Gentianales</taxon>
        <taxon>Apocynaceae</taxon>
        <taxon>Rauvolfioideae</taxon>
        <taxon>Vinceae</taxon>
        <taxon>Catharanthinae</taxon>
        <taxon>Catharanthus</taxon>
    </lineage>
</organism>
<name>A0ACC0BEA2_CATRO</name>
<evidence type="ECO:0000313" key="1">
    <source>
        <dbReference type="EMBL" id="KAI5670961.1"/>
    </source>
</evidence>
<gene>
    <name evidence="1" type="ORF">M9H77_11325</name>
</gene>